<dbReference type="Gene3D" id="3.50.50.60">
    <property type="entry name" value="FAD/NAD(P)-binding domain"/>
    <property type="match status" value="1"/>
</dbReference>
<name>A0A1Y6CST8_9PROT</name>
<keyword evidence="1" id="KW-0560">Oxidoreductase</keyword>
<evidence type="ECO:0000256" key="2">
    <source>
        <dbReference type="SAM" id="Phobius"/>
    </source>
</evidence>
<dbReference type="PANTHER" id="PTHR13847">
    <property type="entry name" value="SARCOSINE DEHYDROGENASE-RELATED"/>
    <property type="match status" value="1"/>
</dbReference>
<dbReference type="InterPro" id="IPR006076">
    <property type="entry name" value="FAD-dep_OxRdtase"/>
</dbReference>
<dbReference type="SUPFAM" id="SSF51905">
    <property type="entry name" value="FAD/NAD(P)-binding domain"/>
    <property type="match status" value="1"/>
</dbReference>
<keyword evidence="2" id="KW-0472">Membrane</keyword>
<proteinExistence type="predicted"/>
<dbReference type="PANTHER" id="PTHR13847:SF287">
    <property type="entry name" value="FAD-DEPENDENT OXIDOREDUCTASE DOMAIN-CONTAINING PROTEIN 1"/>
    <property type="match status" value="1"/>
</dbReference>
<feature type="domain" description="FAD dependent oxidoreductase" evidence="3">
    <location>
        <begin position="7"/>
        <end position="363"/>
    </location>
</feature>
<gene>
    <name evidence="4" type="ORF">SAMN05428998_13429</name>
</gene>
<dbReference type="Gene3D" id="3.30.9.10">
    <property type="entry name" value="D-Amino Acid Oxidase, subunit A, domain 2"/>
    <property type="match status" value="1"/>
</dbReference>
<sequence>MSSKSYDVVVIGGGVIGSAVAYWLAAEPAFAGRRVLVVERDSSYQECSTGRSAGAIRQQFSTRENIEISLFGAQFIKNVGDWLAVDGEAPALSFRENGFLFLASAEGWPILEANHRLQKDLGADNALLPAPALKERLPWLEVEDLAGGCLGLSMEGWLDPFSLLQGFRRKARALGADYVEDTVVGVSVENGRATGVTLASGETIAAGWVVNAAGPRSRDIAAMAGLALPVAPRKRQVFVFDCKTHIPTMPLVIDPSGLYFRPEGAGYICGIAPKEGEPDPDSLDLEVDWTPFEEILWPGLAARVPAFESIKPTGAWAGHYSVCLLDHNAVLGPHPELPNFLFANGFSGHGLQQSPAVGRGIMELIVHDGWRSLDLSRFGYERILRNEPVLERNVV</sequence>
<evidence type="ECO:0000313" key="5">
    <source>
        <dbReference type="Proteomes" id="UP000192917"/>
    </source>
</evidence>
<dbReference type="STRING" id="560819.SAMN05428998_13429"/>
<feature type="transmembrane region" description="Helical" evidence="2">
    <location>
        <begin position="6"/>
        <end position="25"/>
    </location>
</feature>
<keyword evidence="2" id="KW-1133">Transmembrane helix</keyword>
<organism evidence="4 5">
    <name type="scientific">Tistlia consotensis USBA 355</name>
    <dbReference type="NCBI Taxonomy" id="560819"/>
    <lineage>
        <taxon>Bacteria</taxon>
        <taxon>Pseudomonadati</taxon>
        <taxon>Pseudomonadota</taxon>
        <taxon>Alphaproteobacteria</taxon>
        <taxon>Rhodospirillales</taxon>
        <taxon>Rhodovibrionaceae</taxon>
        <taxon>Tistlia</taxon>
    </lineage>
</organism>
<keyword evidence="2" id="KW-0812">Transmembrane</keyword>
<evidence type="ECO:0000313" key="4">
    <source>
        <dbReference type="EMBL" id="SMF75475.1"/>
    </source>
</evidence>
<dbReference type="GO" id="GO:0016491">
    <property type="term" value="F:oxidoreductase activity"/>
    <property type="evidence" value="ECO:0007669"/>
    <property type="project" value="UniProtKB-KW"/>
</dbReference>
<protein>
    <submittedName>
        <fullName evidence="4">Sarcosine oxidase</fullName>
    </submittedName>
</protein>
<dbReference type="Pfam" id="PF01266">
    <property type="entry name" value="DAO"/>
    <property type="match status" value="1"/>
</dbReference>
<evidence type="ECO:0000256" key="1">
    <source>
        <dbReference type="ARBA" id="ARBA00023002"/>
    </source>
</evidence>
<dbReference type="RefSeq" id="WP_085125872.1">
    <property type="nucleotide sequence ID" value="NZ_FWZX01000034.1"/>
</dbReference>
<dbReference type="InterPro" id="IPR036188">
    <property type="entry name" value="FAD/NAD-bd_sf"/>
</dbReference>
<dbReference type="AlphaFoldDB" id="A0A1Y6CST8"/>
<dbReference type="Proteomes" id="UP000192917">
    <property type="component" value="Unassembled WGS sequence"/>
</dbReference>
<evidence type="ECO:0000259" key="3">
    <source>
        <dbReference type="Pfam" id="PF01266"/>
    </source>
</evidence>
<keyword evidence="5" id="KW-1185">Reference proteome</keyword>
<dbReference type="EMBL" id="FWZX01000034">
    <property type="protein sequence ID" value="SMF75475.1"/>
    <property type="molecule type" value="Genomic_DNA"/>
</dbReference>
<dbReference type="GO" id="GO:0032981">
    <property type="term" value="P:mitochondrial respiratory chain complex I assembly"/>
    <property type="evidence" value="ECO:0007669"/>
    <property type="project" value="TreeGrafter"/>
</dbReference>
<dbReference type="GO" id="GO:0005737">
    <property type="term" value="C:cytoplasm"/>
    <property type="evidence" value="ECO:0007669"/>
    <property type="project" value="TreeGrafter"/>
</dbReference>
<reference evidence="4 5" key="1">
    <citation type="submission" date="2017-04" db="EMBL/GenBank/DDBJ databases">
        <authorList>
            <person name="Afonso C.L."/>
            <person name="Miller P.J."/>
            <person name="Scott M.A."/>
            <person name="Spackman E."/>
            <person name="Goraichik I."/>
            <person name="Dimitrov K.M."/>
            <person name="Suarez D.L."/>
            <person name="Swayne D.E."/>
        </authorList>
    </citation>
    <scope>NUCLEOTIDE SEQUENCE [LARGE SCALE GENOMIC DNA]</scope>
    <source>
        <strain evidence="4 5">USBA 355</strain>
    </source>
</reference>
<accession>A0A1Y6CST8</accession>